<gene>
    <name evidence="1" type="ORF">B0H17DRAFT_1209835</name>
</gene>
<dbReference type="InterPro" id="IPR027417">
    <property type="entry name" value="P-loop_NTPase"/>
</dbReference>
<dbReference type="AlphaFoldDB" id="A0AAD7G5P2"/>
<dbReference type="GO" id="GO:0005525">
    <property type="term" value="F:GTP binding"/>
    <property type="evidence" value="ECO:0007669"/>
    <property type="project" value="InterPro"/>
</dbReference>
<comment type="caution">
    <text evidence="1">The sequence shown here is derived from an EMBL/GenBank/DDBJ whole genome shotgun (WGS) entry which is preliminary data.</text>
</comment>
<dbReference type="SUPFAM" id="SSF52540">
    <property type="entry name" value="P-loop containing nucleoside triphosphate hydrolases"/>
    <property type="match status" value="1"/>
</dbReference>
<organism evidence="1 2">
    <name type="scientific">Mycena rosella</name>
    <name type="common">Pink bonnet</name>
    <name type="synonym">Agaricus rosellus</name>
    <dbReference type="NCBI Taxonomy" id="1033263"/>
    <lineage>
        <taxon>Eukaryota</taxon>
        <taxon>Fungi</taxon>
        <taxon>Dikarya</taxon>
        <taxon>Basidiomycota</taxon>
        <taxon>Agaricomycotina</taxon>
        <taxon>Agaricomycetes</taxon>
        <taxon>Agaricomycetidae</taxon>
        <taxon>Agaricales</taxon>
        <taxon>Marasmiineae</taxon>
        <taxon>Mycenaceae</taxon>
        <taxon>Mycena</taxon>
    </lineage>
</organism>
<dbReference type="Proteomes" id="UP001221757">
    <property type="component" value="Unassembled WGS sequence"/>
</dbReference>
<protein>
    <submittedName>
        <fullName evidence="1">Uncharacterized protein</fullName>
    </submittedName>
</protein>
<proteinExistence type="predicted"/>
<reference evidence="1" key="1">
    <citation type="submission" date="2023-03" db="EMBL/GenBank/DDBJ databases">
        <title>Massive genome expansion in bonnet fungi (Mycena s.s.) driven by repeated elements and novel gene families across ecological guilds.</title>
        <authorList>
            <consortium name="Lawrence Berkeley National Laboratory"/>
            <person name="Harder C.B."/>
            <person name="Miyauchi S."/>
            <person name="Viragh M."/>
            <person name="Kuo A."/>
            <person name="Thoen E."/>
            <person name="Andreopoulos B."/>
            <person name="Lu D."/>
            <person name="Skrede I."/>
            <person name="Drula E."/>
            <person name="Henrissat B."/>
            <person name="Morin E."/>
            <person name="Kohler A."/>
            <person name="Barry K."/>
            <person name="LaButti K."/>
            <person name="Morin E."/>
            <person name="Salamov A."/>
            <person name="Lipzen A."/>
            <person name="Mereny Z."/>
            <person name="Hegedus B."/>
            <person name="Baldrian P."/>
            <person name="Stursova M."/>
            <person name="Weitz H."/>
            <person name="Taylor A."/>
            <person name="Grigoriev I.V."/>
            <person name="Nagy L.G."/>
            <person name="Martin F."/>
            <person name="Kauserud H."/>
        </authorList>
    </citation>
    <scope>NUCLEOTIDE SEQUENCE</scope>
    <source>
        <strain evidence="1">CBHHK067</strain>
    </source>
</reference>
<dbReference type="InterPro" id="IPR001806">
    <property type="entry name" value="Small_GTPase"/>
</dbReference>
<keyword evidence="2" id="KW-1185">Reference proteome</keyword>
<name>A0AAD7G5P2_MYCRO</name>
<dbReference type="EMBL" id="JARKIE010000191">
    <property type="protein sequence ID" value="KAJ7668953.1"/>
    <property type="molecule type" value="Genomic_DNA"/>
</dbReference>
<evidence type="ECO:0000313" key="2">
    <source>
        <dbReference type="Proteomes" id="UP001221757"/>
    </source>
</evidence>
<dbReference type="GO" id="GO:0003924">
    <property type="term" value="F:GTPase activity"/>
    <property type="evidence" value="ECO:0007669"/>
    <property type="project" value="InterPro"/>
</dbReference>
<dbReference type="Pfam" id="PF00071">
    <property type="entry name" value="Ras"/>
    <property type="match status" value="1"/>
</dbReference>
<evidence type="ECO:0000313" key="1">
    <source>
        <dbReference type="EMBL" id="KAJ7668953.1"/>
    </source>
</evidence>
<sequence>MCLANAHQTLGFEFGSKLIDIPRLVRKLRSWDTAGTECIMHSYCRGDAGSGGCLLVYAANSRGSFEDARNRFAGADTHSSRILWGVLQGEHLLLVKFVCHASPSHLLAAEEGLLLEAQMQGVQRQANETTGLHAPWTAQVWILRESVLVLSLMLTSPDPSIAISHLSGSTSLGSPCYSRVLVSNSPAAIADTFQGLLRRSYIRVNSSDNGCAAP</sequence>
<accession>A0AAD7G5P2</accession>
<dbReference type="Gene3D" id="3.40.50.300">
    <property type="entry name" value="P-loop containing nucleotide triphosphate hydrolases"/>
    <property type="match status" value="1"/>
</dbReference>